<feature type="transmembrane region" description="Helical" evidence="1">
    <location>
        <begin position="66"/>
        <end position="85"/>
    </location>
</feature>
<evidence type="ECO:0000256" key="1">
    <source>
        <dbReference type="SAM" id="Phobius"/>
    </source>
</evidence>
<dbReference type="OrthoDB" id="711246at2"/>
<feature type="transmembrane region" description="Helical" evidence="1">
    <location>
        <begin position="40"/>
        <end position="59"/>
    </location>
</feature>
<gene>
    <name evidence="2" type="ORF">SAMN06265348_104380</name>
</gene>
<keyword evidence="3" id="KW-1185">Reference proteome</keyword>
<dbReference type="RefSeq" id="WP_142528067.1">
    <property type="nucleotide sequence ID" value="NZ_CBCSJO010000001.1"/>
</dbReference>
<keyword evidence="1" id="KW-0472">Membrane</keyword>
<accession>A0A521D044</accession>
<organism evidence="2 3">
    <name type="scientific">Pedobacter westerhofensis</name>
    <dbReference type="NCBI Taxonomy" id="425512"/>
    <lineage>
        <taxon>Bacteria</taxon>
        <taxon>Pseudomonadati</taxon>
        <taxon>Bacteroidota</taxon>
        <taxon>Sphingobacteriia</taxon>
        <taxon>Sphingobacteriales</taxon>
        <taxon>Sphingobacteriaceae</taxon>
        <taxon>Pedobacter</taxon>
    </lineage>
</organism>
<reference evidence="2 3" key="1">
    <citation type="submission" date="2017-05" db="EMBL/GenBank/DDBJ databases">
        <authorList>
            <person name="Varghese N."/>
            <person name="Submissions S."/>
        </authorList>
    </citation>
    <scope>NUCLEOTIDE SEQUENCE [LARGE SCALE GENOMIC DNA]</scope>
    <source>
        <strain evidence="2 3">DSM 19036</strain>
    </source>
</reference>
<keyword evidence="1" id="KW-1133">Transmembrane helix</keyword>
<proteinExistence type="predicted"/>
<name>A0A521D044_9SPHI</name>
<keyword evidence="1" id="KW-0812">Transmembrane</keyword>
<sequence length="110" mass="12638">MYTTIVLLVFIAFLFLYNLSKKNDWSDKPVWASYFEKKRVLSTVLSAILTLAAFILLVLDNGMVSGTFSFMIILMAMGCLIVLLFPFRYVSVKQMAALFLLFIVFEQLIF</sequence>
<protein>
    <submittedName>
        <fullName evidence="2">Uncharacterized protein</fullName>
    </submittedName>
</protein>
<dbReference type="AlphaFoldDB" id="A0A521D044"/>
<evidence type="ECO:0000313" key="2">
    <source>
        <dbReference type="EMBL" id="SMO65028.1"/>
    </source>
</evidence>
<dbReference type="EMBL" id="FXTN01000004">
    <property type="protein sequence ID" value="SMO65028.1"/>
    <property type="molecule type" value="Genomic_DNA"/>
</dbReference>
<dbReference type="Proteomes" id="UP000320300">
    <property type="component" value="Unassembled WGS sequence"/>
</dbReference>
<evidence type="ECO:0000313" key="3">
    <source>
        <dbReference type="Proteomes" id="UP000320300"/>
    </source>
</evidence>